<organism evidence="7 8">
    <name type="scientific">Undibacterium umbellatum</name>
    <dbReference type="NCBI Taxonomy" id="2762300"/>
    <lineage>
        <taxon>Bacteria</taxon>
        <taxon>Pseudomonadati</taxon>
        <taxon>Pseudomonadota</taxon>
        <taxon>Betaproteobacteria</taxon>
        <taxon>Burkholderiales</taxon>
        <taxon>Oxalobacteraceae</taxon>
        <taxon>Undibacterium</taxon>
    </lineage>
</organism>
<dbReference type="Proteomes" id="UP000646911">
    <property type="component" value="Unassembled WGS sequence"/>
</dbReference>
<dbReference type="InterPro" id="IPR002994">
    <property type="entry name" value="Surf1/Shy1"/>
</dbReference>
<evidence type="ECO:0000256" key="4">
    <source>
        <dbReference type="ARBA" id="ARBA00022989"/>
    </source>
</evidence>
<keyword evidence="5 6" id="KW-0472">Membrane</keyword>
<evidence type="ECO:0000313" key="8">
    <source>
        <dbReference type="Proteomes" id="UP000646911"/>
    </source>
</evidence>
<name>A0ABR6ZCB1_9BURK</name>
<dbReference type="InterPro" id="IPR045214">
    <property type="entry name" value="Surf1/Surf4"/>
</dbReference>
<reference evidence="7 8" key="1">
    <citation type="submission" date="2020-08" db="EMBL/GenBank/DDBJ databases">
        <title>Novel species isolated from subtropical streams in China.</title>
        <authorList>
            <person name="Lu H."/>
        </authorList>
    </citation>
    <scope>NUCLEOTIDE SEQUENCE [LARGE SCALE GENOMIC DNA]</scope>
    <source>
        <strain evidence="7 8">NL8W</strain>
    </source>
</reference>
<dbReference type="PANTHER" id="PTHR23427">
    <property type="entry name" value="SURFEIT LOCUS PROTEIN"/>
    <property type="match status" value="1"/>
</dbReference>
<comment type="similarity">
    <text evidence="2 6">Belongs to the SURF1 family.</text>
</comment>
<dbReference type="Pfam" id="PF02104">
    <property type="entry name" value="SURF1"/>
    <property type="match status" value="1"/>
</dbReference>
<evidence type="ECO:0000256" key="1">
    <source>
        <dbReference type="ARBA" id="ARBA00004370"/>
    </source>
</evidence>
<comment type="caution">
    <text evidence="6">Lacks conserved residue(s) required for the propagation of feature annotation.</text>
</comment>
<comment type="caution">
    <text evidence="7">The sequence shown here is derived from an EMBL/GenBank/DDBJ whole genome shotgun (WGS) entry which is preliminary data.</text>
</comment>
<keyword evidence="3 6" id="KW-0812">Transmembrane</keyword>
<evidence type="ECO:0000256" key="6">
    <source>
        <dbReference type="RuleBase" id="RU363076"/>
    </source>
</evidence>
<gene>
    <name evidence="7" type="ORF">H8L47_17700</name>
</gene>
<keyword evidence="6" id="KW-1003">Cell membrane</keyword>
<feature type="transmembrane region" description="Helical" evidence="6">
    <location>
        <begin position="214"/>
        <end position="232"/>
    </location>
</feature>
<protein>
    <recommendedName>
        <fullName evidence="6">SURF1-like protein</fullName>
    </recommendedName>
</protein>
<evidence type="ECO:0000256" key="5">
    <source>
        <dbReference type="ARBA" id="ARBA00023136"/>
    </source>
</evidence>
<dbReference type="CDD" id="cd06662">
    <property type="entry name" value="SURF1"/>
    <property type="match status" value="1"/>
</dbReference>
<dbReference type="EMBL" id="JACOFX010000010">
    <property type="protein sequence ID" value="MBC3909397.1"/>
    <property type="molecule type" value="Genomic_DNA"/>
</dbReference>
<evidence type="ECO:0000313" key="7">
    <source>
        <dbReference type="EMBL" id="MBC3909397.1"/>
    </source>
</evidence>
<sequence>MPISFRFRLIPFIASLLLISLGIALAQWQTNRAQVKESLAAQLTERQQMPALALNAQTLPEQILPFRKLQLTGQLIREWPLYVDNRPLQGKAGLYVLMPFKLAGSSKYVLIARGWHPRNGRDRMQMPDVPVPAGQIVLQGMMRDKLDRVMQLGQAEIVKPGSLLQNVDVEALAKQTGWDFYPFVLEQTSVFEDGLLRDWPQPSLGADKHRGYAFQWYALALMAFLFFVVTGIRRGKN</sequence>
<accession>A0ABR6ZCB1</accession>
<dbReference type="RefSeq" id="WP_186954930.1">
    <property type="nucleotide sequence ID" value="NZ_JACOFX010000010.1"/>
</dbReference>
<dbReference type="PROSITE" id="PS50895">
    <property type="entry name" value="SURF1"/>
    <property type="match status" value="1"/>
</dbReference>
<dbReference type="PANTHER" id="PTHR23427:SF2">
    <property type="entry name" value="SURFEIT LOCUS PROTEIN 1"/>
    <property type="match status" value="1"/>
</dbReference>
<evidence type="ECO:0000256" key="3">
    <source>
        <dbReference type="ARBA" id="ARBA00022692"/>
    </source>
</evidence>
<evidence type="ECO:0000256" key="2">
    <source>
        <dbReference type="ARBA" id="ARBA00007165"/>
    </source>
</evidence>
<comment type="subcellular location">
    <subcellularLocation>
        <location evidence="6">Cell membrane</location>
        <topology evidence="6">Multi-pass membrane protein</topology>
    </subcellularLocation>
    <subcellularLocation>
        <location evidence="1">Membrane</location>
    </subcellularLocation>
</comment>
<proteinExistence type="inferred from homology"/>
<keyword evidence="8" id="KW-1185">Reference proteome</keyword>
<keyword evidence="4 6" id="KW-1133">Transmembrane helix</keyword>